<feature type="non-terminal residue" evidence="1">
    <location>
        <position position="58"/>
    </location>
</feature>
<keyword evidence="2" id="KW-1185">Reference proteome</keyword>
<gene>
    <name evidence="1" type="ORF">ILUMI_14600</name>
</gene>
<organism evidence="1 2">
    <name type="scientific">Ignelater luminosus</name>
    <name type="common">Cucubano</name>
    <name type="synonym">Pyrophorus luminosus</name>
    <dbReference type="NCBI Taxonomy" id="2038154"/>
    <lineage>
        <taxon>Eukaryota</taxon>
        <taxon>Metazoa</taxon>
        <taxon>Ecdysozoa</taxon>
        <taxon>Arthropoda</taxon>
        <taxon>Hexapoda</taxon>
        <taxon>Insecta</taxon>
        <taxon>Pterygota</taxon>
        <taxon>Neoptera</taxon>
        <taxon>Endopterygota</taxon>
        <taxon>Coleoptera</taxon>
        <taxon>Polyphaga</taxon>
        <taxon>Elateriformia</taxon>
        <taxon>Elateroidea</taxon>
        <taxon>Elateridae</taxon>
        <taxon>Agrypninae</taxon>
        <taxon>Pyrophorini</taxon>
        <taxon>Ignelater</taxon>
    </lineage>
</organism>
<protein>
    <submittedName>
        <fullName evidence="1">Uncharacterized protein</fullName>
    </submittedName>
</protein>
<comment type="caution">
    <text evidence="1">The sequence shown here is derived from an EMBL/GenBank/DDBJ whole genome shotgun (WGS) entry which is preliminary data.</text>
</comment>
<name>A0A8K0CVN9_IGNLU</name>
<dbReference type="EMBL" id="VTPC01027920">
    <property type="protein sequence ID" value="KAF2891573.1"/>
    <property type="molecule type" value="Genomic_DNA"/>
</dbReference>
<reference evidence="1" key="1">
    <citation type="submission" date="2019-08" db="EMBL/GenBank/DDBJ databases">
        <title>The genome of the North American firefly Photinus pyralis.</title>
        <authorList>
            <consortium name="Photinus pyralis genome working group"/>
            <person name="Fallon T.R."/>
            <person name="Sander Lower S.E."/>
            <person name="Weng J.-K."/>
        </authorList>
    </citation>
    <scope>NUCLEOTIDE SEQUENCE</scope>
    <source>
        <strain evidence="1">TRF0915ILg1</strain>
        <tissue evidence="1">Whole body</tissue>
    </source>
</reference>
<dbReference type="Proteomes" id="UP000801492">
    <property type="component" value="Unassembled WGS sequence"/>
</dbReference>
<sequence length="58" mass="6600">MELEWTETRWTKKLVSGGLLTAKDEEGNKQRGAAMKLQILQETTGSHWLGIESIGRVW</sequence>
<evidence type="ECO:0000313" key="2">
    <source>
        <dbReference type="Proteomes" id="UP000801492"/>
    </source>
</evidence>
<evidence type="ECO:0000313" key="1">
    <source>
        <dbReference type="EMBL" id="KAF2891573.1"/>
    </source>
</evidence>
<dbReference type="AlphaFoldDB" id="A0A8K0CVN9"/>
<proteinExistence type="predicted"/>
<accession>A0A8K0CVN9</accession>